<sequence length="315" mass="34283">MTLRFPGLPLVLACAACAAQQPAAAMDDARATNARAAARWTPDAWSTGQYETTPTFSGDGALAVFMRADRAFRRYRLMESRCVDGRWTRPREPAFSADTAMHDGDPFLAPDGKSLYFISTRHRFAEAGNDDFDIYVVARDGDGNWGTPQRLPEPVNSDSSELLPSVDRAGHLYFGSDRPGGHGGTDIYRAVRDAAGEWHVANVASVNTPANDFEADVSRDGSQLAVVSDRDVRSRIHLYRRNGDDWVPGLRIQGNDEVFQVGPKFSPDGGRLLFGQDAGPASGEIYLVDLAADADPAWPPRCEPADQLIQPVTAD</sequence>
<reference evidence="2" key="1">
    <citation type="journal article" date="2007" name="Int. J. Syst. Evol. Microbiol.">
        <title>Luteimonas composti sp. nov., a moderately thermophilic bacterium isolated from food waste.</title>
        <authorList>
            <person name="Young C.C."/>
            <person name="Kampfer P."/>
            <person name="Chen W.M."/>
            <person name="Yen W.S."/>
            <person name="Arun A.B."/>
            <person name="Lai W.A."/>
            <person name="Shen F.T."/>
            <person name="Rekha P.D."/>
            <person name="Lin K.Y."/>
            <person name="Chou J.H."/>
        </authorList>
    </citation>
    <scope>NUCLEOTIDE SEQUENCE</scope>
    <source>
        <strain evidence="2">CC-YY355</strain>
    </source>
</reference>
<keyword evidence="1" id="KW-0732">Signal</keyword>
<name>A0ABT6MNR4_9GAMM</name>
<keyword evidence="3" id="KW-1185">Reference proteome</keyword>
<gene>
    <name evidence="2" type="ORF">QF205_02480</name>
</gene>
<evidence type="ECO:0000256" key="1">
    <source>
        <dbReference type="SAM" id="SignalP"/>
    </source>
</evidence>
<proteinExistence type="predicted"/>
<dbReference type="InterPro" id="IPR011659">
    <property type="entry name" value="WD40"/>
</dbReference>
<dbReference type="Proteomes" id="UP001160550">
    <property type="component" value="Unassembled WGS sequence"/>
</dbReference>
<feature type="signal peptide" evidence="1">
    <location>
        <begin position="1"/>
        <end position="25"/>
    </location>
</feature>
<dbReference type="RefSeq" id="WP_280941147.1">
    <property type="nucleotide sequence ID" value="NZ_JARYGX010000007.1"/>
</dbReference>
<evidence type="ECO:0008006" key="4">
    <source>
        <dbReference type="Google" id="ProtNLM"/>
    </source>
</evidence>
<dbReference type="EMBL" id="JARYGX010000007">
    <property type="protein sequence ID" value="MDH7451945.1"/>
    <property type="molecule type" value="Genomic_DNA"/>
</dbReference>
<dbReference type="Gene3D" id="2.120.10.30">
    <property type="entry name" value="TolB, C-terminal domain"/>
    <property type="match status" value="1"/>
</dbReference>
<protein>
    <recommendedName>
        <fullName evidence="4">Exo-alpha-sialidase</fullName>
    </recommendedName>
</protein>
<reference evidence="2" key="2">
    <citation type="submission" date="2023-04" db="EMBL/GenBank/DDBJ databases">
        <authorList>
            <person name="Sun J.-Q."/>
        </authorList>
    </citation>
    <scope>NUCLEOTIDE SEQUENCE</scope>
    <source>
        <strain evidence="2">CC-YY355</strain>
    </source>
</reference>
<dbReference type="SUPFAM" id="SSF82171">
    <property type="entry name" value="DPP6 N-terminal domain-like"/>
    <property type="match status" value="1"/>
</dbReference>
<evidence type="ECO:0000313" key="3">
    <source>
        <dbReference type="Proteomes" id="UP001160550"/>
    </source>
</evidence>
<comment type="caution">
    <text evidence="2">The sequence shown here is derived from an EMBL/GenBank/DDBJ whole genome shotgun (WGS) entry which is preliminary data.</text>
</comment>
<accession>A0ABT6MNR4</accession>
<dbReference type="InterPro" id="IPR011042">
    <property type="entry name" value="6-blade_b-propeller_TolB-like"/>
</dbReference>
<dbReference type="Pfam" id="PF07676">
    <property type="entry name" value="PD40"/>
    <property type="match status" value="2"/>
</dbReference>
<feature type="chain" id="PRO_5045958418" description="Exo-alpha-sialidase" evidence="1">
    <location>
        <begin position="26"/>
        <end position="315"/>
    </location>
</feature>
<organism evidence="2 3">
    <name type="scientific">Luteimonas composti</name>
    <dbReference type="NCBI Taxonomy" id="398257"/>
    <lineage>
        <taxon>Bacteria</taxon>
        <taxon>Pseudomonadati</taxon>
        <taxon>Pseudomonadota</taxon>
        <taxon>Gammaproteobacteria</taxon>
        <taxon>Lysobacterales</taxon>
        <taxon>Lysobacteraceae</taxon>
        <taxon>Luteimonas</taxon>
    </lineage>
</organism>
<evidence type="ECO:0000313" key="2">
    <source>
        <dbReference type="EMBL" id="MDH7451945.1"/>
    </source>
</evidence>